<reference evidence="1 2" key="1">
    <citation type="journal article" date="2019" name="Int. J. Syst. Evol. Microbiol.">
        <title>The Global Catalogue of Microorganisms (GCM) 10K type strain sequencing project: providing services to taxonomists for standard genome sequencing and annotation.</title>
        <authorList>
            <consortium name="The Broad Institute Genomics Platform"/>
            <consortium name="The Broad Institute Genome Sequencing Center for Infectious Disease"/>
            <person name="Wu L."/>
            <person name="Ma J."/>
        </authorList>
    </citation>
    <scope>NUCLEOTIDE SEQUENCE [LARGE SCALE GENOMIC DNA]</scope>
    <source>
        <strain evidence="1 2">JCM 13581</strain>
    </source>
</reference>
<evidence type="ECO:0000313" key="1">
    <source>
        <dbReference type="EMBL" id="GAA1904759.1"/>
    </source>
</evidence>
<name>A0ABN2NXV6_9ACTN</name>
<keyword evidence="2" id="KW-1185">Reference proteome</keyword>
<gene>
    <name evidence="1" type="ORF">GCM10009716_13370</name>
</gene>
<dbReference type="Proteomes" id="UP001501303">
    <property type="component" value="Unassembled WGS sequence"/>
</dbReference>
<accession>A0ABN2NXV6</accession>
<sequence length="75" mass="8303">MARTVIDLDGEMAAQPKGFHGRKTEAAAVRTAMEDDVKRRLRQQFIDAVKSEELDFSEIVDKTKVPDSAKGPKAT</sequence>
<comment type="caution">
    <text evidence="1">The sequence shown here is derived from an EMBL/GenBank/DDBJ whole genome shotgun (WGS) entry which is preliminary data.</text>
</comment>
<evidence type="ECO:0000313" key="2">
    <source>
        <dbReference type="Proteomes" id="UP001501303"/>
    </source>
</evidence>
<dbReference type="EMBL" id="BAAAMJ010000010">
    <property type="protein sequence ID" value="GAA1904759.1"/>
    <property type="molecule type" value="Genomic_DNA"/>
</dbReference>
<organism evidence="1 2">
    <name type="scientific">Streptomyces sodiiphilus</name>
    <dbReference type="NCBI Taxonomy" id="226217"/>
    <lineage>
        <taxon>Bacteria</taxon>
        <taxon>Bacillati</taxon>
        <taxon>Actinomycetota</taxon>
        <taxon>Actinomycetes</taxon>
        <taxon>Kitasatosporales</taxon>
        <taxon>Streptomycetaceae</taxon>
        <taxon>Streptomyces</taxon>
    </lineage>
</organism>
<proteinExistence type="predicted"/>
<protein>
    <submittedName>
        <fullName evidence="1">Uncharacterized protein</fullName>
    </submittedName>
</protein>
<dbReference type="RefSeq" id="WP_344259816.1">
    <property type="nucleotide sequence ID" value="NZ_BAAAMJ010000010.1"/>
</dbReference>